<protein>
    <submittedName>
        <fullName evidence="3">Conserved region in glutamate synthase</fullName>
    </submittedName>
</protein>
<dbReference type="InterPro" id="IPR051394">
    <property type="entry name" value="Glutamate_Synthase"/>
</dbReference>
<evidence type="ECO:0000256" key="1">
    <source>
        <dbReference type="ARBA" id="ARBA00009716"/>
    </source>
</evidence>
<dbReference type="InterPro" id="IPR002932">
    <property type="entry name" value="Glu_synthdom"/>
</dbReference>
<evidence type="ECO:0000313" key="4">
    <source>
        <dbReference type="Proteomes" id="UP000704712"/>
    </source>
</evidence>
<sequence length="311" mass="34532">MLRRCMTTVRALEEEDGELGSVTIRPRTLWRCNVLLARTRVKPMLSTLEESNELCKRVRLRGRFYFKFVDEDKMPNIEEMESYLAGDYQGVKPGEGGELPAYKVSDYIGSMRHTTPGVGLISPPPHHDIYSIEDLAQLIQPLKRSNPSAEVSAKLVSEVGVGVVALGVAKAKSDHITVAALLGAEEFGFATGQLIALGCIMMLPEPVRARGQLHVMLAEEVQDYMRRLGFRKLDDLIGRADRLKARVVIKDVATNLDQSLGATLSHEVCKRYGEEGLLPTSSSRATVDRVWASVWQRESVLACGRPERLRG</sequence>
<evidence type="ECO:0000313" key="3">
    <source>
        <dbReference type="EMBL" id="KAF4133839.1"/>
    </source>
</evidence>
<dbReference type="EMBL" id="JAACNO010002359">
    <property type="protein sequence ID" value="KAF4133839.1"/>
    <property type="molecule type" value="Genomic_DNA"/>
</dbReference>
<comment type="similarity">
    <text evidence="1">Belongs to the glutamate synthase family.</text>
</comment>
<dbReference type="PANTHER" id="PTHR43100:SF1">
    <property type="entry name" value="GLUTAMATE SYNTHASE [NADPH] SMALL CHAIN"/>
    <property type="match status" value="1"/>
</dbReference>
<dbReference type="AlphaFoldDB" id="A0A8S9U3V5"/>
<comment type="caution">
    <text evidence="3">The sequence shown here is derived from an EMBL/GenBank/DDBJ whole genome shotgun (WGS) entry which is preliminary data.</text>
</comment>
<dbReference type="PANTHER" id="PTHR43100">
    <property type="entry name" value="GLUTAMATE SYNTHASE [NADPH] SMALL CHAIN"/>
    <property type="match status" value="1"/>
</dbReference>
<dbReference type="SUPFAM" id="SSF51395">
    <property type="entry name" value="FMN-linked oxidoreductases"/>
    <property type="match status" value="1"/>
</dbReference>
<dbReference type="Pfam" id="PF01645">
    <property type="entry name" value="Glu_synthase"/>
    <property type="match status" value="1"/>
</dbReference>
<dbReference type="Proteomes" id="UP000704712">
    <property type="component" value="Unassembled WGS sequence"/>
</dbReference>
<dbReference type="InterPro" id="IPR013785">
    <property type="entry name" value="Aldolase_TIM"/>
</dbReference>
<evidence type="ECO:0000259" key="2">
    <source>
        <dbReference type="Pfam" id="PF01645"/>
    </source>
</evidence>
<feature type="domain" description="Glutamate synthase" evidence="2">
    <location>
        <begin position="69"/>
        <end position="179"/>
    </location>
</feature>
<name>A0A8S9U3V5_PHYIN</name>
<gene>
    <name evidence="3" type="ORF">GN958_ATG17176</name>
</gene>
<reference evidence="3" key="1">
    <citation type="submission" date="2020-03" db="EMBL/GenBank/DDBJ databases">
        <title>Hybrid Assembly of Korean Phytophthora infestans isolates.</title>
        <authorList>
            <person name="Prokchorchik M."/>
            <person name="Lee Y."/>
            <person name="Seo J."/>
            <person name="Cho J.-H."/>
            <person name="Park Y.-E."/>
            <person name="Jang D.-C."/>
            <person name="Im J.-S."/>
            <person name="Choi J.-G."/>
            <person name="Park H.-J."/>
            <person name="Lee G.-B."/>
            <person name="Lee Y.-G."/>
            <person name="Hong S.-Y."/>
            <person name="Cho K."/>
            <person name="Sohn K.H."/>
        </authorList>
    </citation>
    <scope>NUCLEOTIDE SEQUENCE</scope>
    <source>
        <strain evidence="3">KR_2_A2</strain>
    </source>
</reference>
<dbReference type="GO" id="GO:0006537">
    <property type="term" value="P:glutamate biosynthetic process"/>
    <property type="evidence" value="ECO:0007669"/>
    <property type="project" value="InterPro"/>
</dbReference>
<organism evidence="3 4">
    <name type="scientific">Phytophthora infestans</name>
    <name type="common">Potato late blight agent</name>
    <name type="synonym">Botrytis infestans</name>
    <dbReference type="NCBI Taxonomy" id="4787"/>
    <lineage>
        <taxon>Eukaryota</taxon>
        <taxon>Sar</taxon>
        <taxon>Stramenopiles</taxon>
        <taxon>Oomycota</taxon>
        <taxon>Peronosporomycetes</taxon>
        <taxon>Peronosporales</taxon>
        <taxon>Peronosporaceae</taxon>
        <taxon>Phytophthora</taxon>
    </lineage>
</organism>
<dbReference type="Gene3D" id="3.20.20.70">
    <property type="entry name" value="Aldolase class I"/>
    <property type="match status" value="2"/>
</dbReference>
<dbReference type="GO" id="GO:0015930">
    <property type="term" value="F:glutamate synthase activity"/>
    <property type="evidence" value="ECO:0007669"/>
    <property type="project" value="InterPro"/>
</dbReference>
<proteinExistence type="inferred from homology"/>
<accession>A0A8S9U3V5</accession>